<dbReference type="Gene3D" id="1.10.3210.30">
    <property type="match status" value="1"/>
</dbReference>
<dbReference type="InterPro" id="IPR006483">
    <property type="entry name" value="CRISPR-assoc_Cas3_HD"/>
</dbReference>
<dbReference type="PROSITE" id="PS51643">
    <property type="entry name" value="HD_CAS3"/>
    <property type="match status" value="1"/>
</dbReference>
<evidence type="ECO:0000256" key="6">
    <source>
        <dbReference type="ARBA" id="ARBA00022801"/>
    </source>
</evidence>
<dbReference type="InterPro" id="IPR050547">
    <property type="entry name" value="DEAD_box_RNA_helicases"/>
</dbReference>
<accession>A0ABC8CIK7</accession>
<dbReference type="Pfam" id="PF00270">
    <property type="entry name" value="DEAD"/>
    <property type="match status" value="1"/>
</dbReference>
<feature type="domain" description="HD Cas3-type" evidence="11">
    <location>
        <begin position="19"/>
        <end position="223"/>
    </location>
</feature>
<dbReference type="InterPro" id="IPR041372">
    <property type="entry name" value="Cas3_C"/>
</dbReference>
<dbReference type="PANTHER" id="PTHR47963">
    <property type="entry name" value="DEAD-BOX ATP-DEPENDENT RNA HELICASE 47, MITOCHONDRIAL"/>
    <property type="match status" value="1"/>
</dbReference>
<dbReference type="InterPro" id="IPR027417">
    <property type="entry name" value="P-loop_NTPase"/>
</dbReference>
<evidence type="ECO:0000313" key="15">
    <source>
        <dbReference type="Proteomes" id="UP000595757"/>
    </source>
</evidence>
<keyword evidence="9" id="KW-0051">Antiviral defense</keyword>
<evidence type="ECO:0000256" key="4">
    <source>
        <dbReference type="ARBA" id="ARBA00022723"/>
    </source>
</evidence>
<keyword evidence="4" id="KW-0479">Metal-binding</keyword>
<dbReference type="AlphaFoldDB" id="A0ABC8CIK7"/>
<sequence length="919" mass="101422">MVGESFLGPASLAWAKPGDESGYLSVWQHLVDTRDVASRLWDTFVADSIKQSLATTERLEVSEVRALAVFLAGIHDVGKITRSFQRKIPPGANAEMILGSLEDVGLDLEFGIEEVGAYFPHGLASSVILYDWLLKQGMWGPVAETIASVVESHHGIPARTVDYDRARAILREYPENWLLVQAAVIEAMADATEVKPIIGKIQSELFVPTIQLITGLVIAADWCASNERAFPYVFDCEQEQRVQDGLASIGFAGLWSASKTMKPDVAEYFAAAFGWPDEWDPRPIQQRAFAQARGSDGASLHIIEASTGSGKTEAALAAAHAYAEKHGCHGVVFAAPTMATANGLFNRVIQWAQNVVPAGDTTAAYLAHSMNSLVKEYQRLRVKGVSTDTSGNGSVTAMEWFASPKKGLLSNFAVSTVDQVLMMALQSRHNMLRHLGLAGKVVIIDEVHAYDSFTSAYLESTLKWLAWYEVPVILLSATLPVDKKESLVQAYRSVLGEEDWESVSDGYPLLTIADANGVREESLDIGPNEIHADVSVIGDTDRELLTLCEELLTDGGCALVVCNTVRRAQNSYSMLVKKFPDEVELHHAAFIAHERAVKEGKMLQQLGPEARRGRSRPHRRIYVATQVVEQSLDIDVDVMISDMAPIDLLVQRAGRLHRHQRPLEDRPEKLRRARLFIRGAEGWDEMPVFDSGTAAIYDPAVLLASAAAVSRKWLSEGYRRPEDIAGIVRGTYATVADPESPVGDWQPAWDEAREESRKLQNLAINRSETFRYPDPDVGNYRALFARYFESKGSAVDKEEAAIAQVRDADPTIEVIPIETGDFGYRPWGTESEYVLDDESPEFSLARHLAGATVRLPTRMSKHESVFDRVIDQLEKETPVGWVDSFLLKNKVALRLDSTGEANIAGFDVKYSPELGLEVK</sequence>
<dbReference type="InterPro" id="IPR011545">
    <property type="entry name" value="DEAD/DEAH_box_helicase_dom"/>
</dbReference>
<dbReference type="GO" id="GO:0004518">
    <property type="term" value="F:nuclease activity"/>
    <property type="evidence" value="ECO:0007669"/>
    <property type="project" value="UniProtKB-KW"/>
</dbReference>
<dbReference type="GeneID" id="72412492"/>
<dbReference type="InterPro" id="IPR038257">
    <property type="entry name" value="CRISPR-assoc_Cas3_HD_sf"/>
</dbReference>
<dbReference type="Pfam" id="PF18019">
    <property type="entry name" value="Cas3_HD"/>
    <property type="match status" value="1"/>
</dbReference>
<keyword evidence="7" id="KW-0347">Helicase</keyword>
<evidence type="ECO:0000256" key="8">
    <source>
        <dbReference type="ARBA" id="ARBA00022840"/>
    </source>
</evidence>
<evidence type="ECO:0000256" key="3">
    <source>
        <dbReference type="ARBA" id="ARBA00022722"/>
    </source>
</evidence>
<reference evidence="12 14" key="1">
    <citation type="submission" date="2017-11" db="EMBL/GenBank/DDBJ databases">
        <title>Whole genome sequencing of cultured pathogen.</title>
        <authorList>
            <person name="Hoffmann M."/>
            <person name="Sanchez M."/>
            <person name="Timme R."/>
            <person name="Nudel K."/>
            <person name="Bry L."/>
        </authorList>
    </citation>
    <scope>NUCLEOTIDE SEQUENCE [LARGE SCALE GENOMIC DNA]</scope>
    <source>
        <strain evidence="12 14">216</strain>
    </source>
</reference>
<keyword evidence="5" id="KW-0547">Nucleotide-binding</keyword>
<dbReference type="GO" id="GO:0005524">
    <property type="term" value="F:ATP binding"/>
    <property type="evidence" value="ECO:0007669"/>
    <property type="project" value="UniProtKB-KW"/>
</dbReference>
<dbReference type="EMBL" id="CP024932">
    <property type="protein sequence ID" value="ATZ08427.1"/>
    <property type="molecule type" value="Genomic_DNA"/>
</dbReference>
<dbReference type="RefSeq" id="WP_080970008.1">
    <property type="nucleotide sequence ID" value="NZ_CP024932.1"/>
</dbReference>
<dbReference type="PANTHER" id="PTHR47963:SF9">
    <property type="entry name" value="CRISPR-ASSOCIATED ENDONUCLEASE_HELICASE CAS3"/>
    <property type="match status" value="1"/>
</dbReference>
<proteinExistence type="inferred from homology"/>
<dbReference type="Pfam" id="PF22590">
    <property type="entry name" value="Cas3-like_C_2"/>
    <property type="match status" value="1"/>
</dbReference>
<feature type="domain" description="Helicase ATP-binding" evidence="10">
    <location>
        <begin position="292"/>
        <end position="497"/>
    </location>
</feature>
<dbReference type="PROSITE" id="PS51192">
    <property type="entry name" value="HELICASE_ATP_BIND_1"/>
    <property type="match status" value="1"/>
</dbReference>
<dbReference type="GO" id="GO:0046872">
    <property type="term" value="F:metal ion binding"/>
    <property type="evidence" value="ECO:0007669"/>
    <property type="project" value="UniProtKB-KW"/>
</dbReference>
<dbReference type="Proteomes" id="UP000595757">
    <property type="component" value="Chromosome"/>
</dbReference>
<keyword evidence="6" id="KW-0378">Hydrolase</keyword>
<dbReference type="GO" id="GO:0004386">
    <property type="term" value="F:helicase activity"/>
    <property type="evidence" value="ECO:0007669"/>
    <property type="project" value="UniProtKB-KW"/>
</dbReference>
<dbReference type="InterPro" id="IPR006474">
    <property type="entry name" value="Helicase_Cas3_CRISPR-ass_core"/>
</dbReference>
<evidence type="ECO:0000313" key="12">
    <source>
        <dbReference type="EMBL" id="ATZ08427.1"/>
    </source>
</evidence>
<organism evidence="12 14">
    <name type="scientific">Corynebacterium striatum</name>
    <dbReference type="NCBI Taxonomy" id="43770"/>
    <lineage>
        <taxon>Bacteria</taxon>
        <taxon>Bacillati</taxon>
        <taxon>Actinomycetota</taxon>
        <taxon>Actinomycetes</taxon>
        <taxon>Mycobacteriales</taxon>
        <taxon>Corynebacteriaceae</taxon>
        <taxon>Corynebacterium</taxon>
    </lineage>
</organism>
<name>A0ABC8CIK7_CORST</name>
<dbReference type="EMBL" id="CP068158">
    <property type="protein sequence ID" value="QQU76574.1"/>
    <property type="molecule type" value="Genomic_DNA"/>
</dbReference>
<dbReference type="Pfam" id="PF18395">
    <property type="entry name" value="Cas3_C"/>
    <property type="match status" value="1"/>
</dbReference>
<keyword evidence="8" id="KW-0067">ATP-binding</keyword>
<evidence type="ECO:0000256" key="1">
    <source>
        <dbReference type="ARBA" id="ARBA00006847"/>
    </source>
</evidence>
<dbReference type="Proteomes" id="UP000231994">
    <property type="component" value="Chromosome"/>
</dbReference>
<dbReference type="CDD" id="cd09641">
    <property type="entry name" value="Cas3''_I"/>
    <property type="match status" value="1"/>
</dbReference>
<dbReference type="NCBIfam" id="TIGR01587">
    <property type="entry name" value="cas3_core"/>
    <property type="match status" value="1"/>
</dbReference>
<evidence type="ECO:0000256" key="2">
    <source>
        <dbReference type="ARBA" id="ARBA00009046"/>
    </source>
</evidence>
<evidence type="ECO:0000313" key="14">
    <source>
        <dbReference type="Proteomes" id="UP000231994"/>
    </source>
</evidence>
<dbReference type="GO" id="GO:0051607">
    <property type="term" value="P:defense response to virus"/>
    <property type="evidence" value="ECO:0007669"/>
    <property type="project" value="UniProtKB-KW"/>
</dbReference>
<evidence type="ECO:0000256" key="5">
    <source>
        <dbReference type="ARBA" id="ARBA00022741"/>
    </source>
</evidence>
<evidence type="ECO:0000256" key="9">
    <source>
        <dbReference type="ARBA" id="ARBA00023118"/>
    </source>
</evidence>
<dbReference type="InterPro" id="IPR014001">
    <property type="entry name" value="Helicase_ATP-bd"/>
</dbReference>
<gene>
    <name evidence="12" type="ORF">A9D01_06270</name>
    <name evidence="13" type="ORF">I6I72_10845</name>
</gene>
<dbReference type="NCBIfam" id="TIGR01596">
    <property type="entry name" value="cas3_HD"/>
    <property type="match status" value="1"/>
</dbReference>
<evidence type="ECO:0000259" key="11">
    <source>
        <dbReference type="PROSITE" id="PS51643"/>
    </source>
</evidence>
<dbReference type="SMART" id="SM00487">
    <property type="entry name" value="DEXDc"/>
    <property type="match status" value="1"/>
</dbReference>
<dbReference type="GO" id="GO:0016787">
    <property type="term" value="F:hydrolase activity"/>
    <property type="evidence" value="ECO:0007669"/>
    <property type="project" value="UniProtKB-KW"/>
</dbReference>
<comment type="similarity">
    <text evidence="1">In the N-terminal section; belongs to the CRISPR-associated nuclease Cas3-HD family.</text>
</comment>
<comment type="similarity">
    <text evidence="2">In the central section; belongs to the CRISPR-associated helicase Cas3 family.</text>
</comment>
<dbReference type="Gene3D" id="3.40.50.300">
    <property type="entry name" value="P-loop containing nucleotide triphosphate hydrolases"/>
    <property type="match status" value="2"/>
</dbReference>
<keyword evidence="3" id="KW-0540">Nuclease</keyword>
<evidence type="ECO:0000256" key="7">
    <source>
        <dbReference type="ARBA" id="ARBA00022806"/>
    </source>
</evidence>
<keyword evidence="15" id="KW-1185">Reference proteome</keyword>
<evidence type="ECO:0000259" key="10">
    <source>
        <dbReference type="PROSITE" id="PS51192"/>
    </source>
</evidence>
<evidence type="ECO:0000313" key="13">
    <source>
        <dbReference type="EMBL" id="QQU76574.1"/>
    </source>
</evidence>
<protein>
    <submittedName>
        <fullName evidence="12">CRISPR-associated helicase/endonuclease Cas3</fullName>
    </submittedName>
</protein>
<reference evidence="13 15" key="2">
    <citation type="submission" date="2021-01" db="EMBL/GenBank/DDBJ databases">
        <title>FDA dAtabase for Regulatory Grade micrObial Sequences (FDA-ARGOS): Supporting development and validation of Infectious Disease Dx tests.</title>
        <authorList>
            <person name="Sproer C."/>
            <person name="Gronow S."/>
            <person name="Severitt S."/>
            <person name="Schroder I."/>
            <person name="Tallon L."/>
            <person name="Sadzewicz L."/>
            <person name="Zhao X."/>
            <person name="Boylan J."/>
            <person name="Ott S."/>
            <person name="Bowen H."/>
            <person name="Vavikolanu K."/>
            <person name="Mehta A."/>
            <person name="Aluvathingal J."/>
            <person name="Nadendla S."/>
            <person name="Lowell S."/>
            <person name="Myers T."/>
            <person name="Yan Y."/>
            <person name="Sichtig H."/>
        </authorList>
    </citation>
    <scope>NUCLEOTIDE SEQUENCE [LARGE SCALE GENOMIC DNA]</scope>
    <source>
        <strain evidence="13 15">FDAARGOS_1115</strain>
    </source>
</reference>
<dbReference type="SUPFAM" id="SSF52540">
    <property type="entry name" value="P-loop containing nucleoside triphosphate hydrolases"/>
    <property type="match status" value="1"/>
</dbReference>
<dbReference type="InterPro" id="IPR054712">
    <property type="entry name" value="Cas3-like_dom"/>
</dbReference>